<evidence type="ECO:0000313" key="3">
    <source>
        <dbReference type="EMBL" id="GAP48786.1"/>
    </source>
</evidence>
<feature type="compositionally biased region" description="Polar residues" evidence="1">
    <location>
        <begin position="97"/>
        <end position="109"/>
    </location>
</feature>
<organism evidence="3 4">
    <name type="scientific">Streptomyces azureus</name>
    <dbReference type="NCBI Taxonomy" id="146537"/>
    <lineage>
        <taxon>Bacteria</taxon>
        <taxon>Bacillati</taxon>
        <taxon>Actinomycetota</taxon>
        <taxon>Actinomycetes</taxon>
        <taxon>Kitasatosporales</taxon>
        <taxon>Streptomycetaceae</taxon>
        <taxon>Streptomyces</taxon>
    </lineage>
</organism>
<reference evidence="3" key="1">
    <citation type="journal article" date="2015" name="Genome Announc.">
        <title>Draft Genome Sequence of Thiostrepton-Producing Streptomyces azureus ATCC 14921.</title>
        <authorList>
            <person name="Sakihara K."/>
            <person name="Maeda J."/>
            <person name="Tashiro K."/>
            <person name="Fujino Y."/>
            <person name="Kuhara S."/>
            <person name="Ohshima T."/>
            <person name="Ogata S."/>
            <person name="Doi K."/>
        </authorList>
    </citation>
    <scope>NUCLEOTIDE SEQUENCE [LARGE SCALE GENOMIC DNA]</scope>
    <source>
        <strain evidence="3">ATCC14921</strain>
    </source>
</reference>
<dbReference type="EMBL" id="DF968275">
    <property type="protein sequence ID" value="GAP48786.1"/>
    <property type="molecule type" value="Genomic_DNA"/>
</dbReference>
<dbReference type="OrthoDB" id="4248465at2"/>
<keyword evidence="2" id="KW-0812">Transmembrane</keyword>
<dbReference type="Proteomes" id="UP000053859">
    <property type="component" value="Unassembled WGS sequence"/>
</dbReference>
<feature type="compositionally biased region" description="Basic and acidic residues" evidence="1">
    <location>
        <begin position="78"/>
        <end position="92"/>
    </location>
</feature>
<feature type="region of interest" description="Disordered" evidence="1">
    <location>
        <begin position="74"/>
        <end position="109"/>
    </location>
</feature>
<gene>
    <name evidence="3" type="ORF">SAZU_3621</name>
</gene>
<protein>
    <submittedName>
        <fullName evidence="3">Uncharacterized protein</fullName>
    </submittedName>
</protein>
<dbReference type="PATRIC" id="fig|146537.3.peg.3842"/>
<accession>A0A0K8PLN0</accession>
<proteinExistence type="predicted"/>
<sequence>MVTAWSPWRSVRTRSDAGPLLRVLAFVVLLFGVLLTHGVHVESAQGHLSTSATVHAAPSADGVRHAAVEPAPPFAAETDDHRGGHEPSHPGEHCVSGQPQQGSALVSPCSTAAVRESSGSYAASAVRGPAAGGPMDGASPVALRAASVVQRV</sequence>
<evidence type="ECO:0000313" key="4">
    <source>
        <dbReference type="Proteomes" id="UP000053859"/>
    </source>
</evidence>
<keyword evidence="4" id="KW-1185">Reference proteome</keyword>
<dbReference type="AlphaFoldDB" id="A0A0K8PLN0"/>
<name>A0A0K8PLN0_STRAJ</name>
<evidence type="ECO:0000256" key="2">
    <source>
        <dbReference type="SAM" id="Phobius"/>
    </source>
</evidence>
<keyword evidence="2" id="KW-0472">Membrane</keyword>
<keyword evidence="2" id="KW-1133">Transmembrane helix</keyword>
<feature type="transmembrane region" description="Helical" evidence="2">
    <location>
        <begin position="20"/>
        <end position="39"/>
    </location>
</feature>
<evidence type="ECO:0000256" key="1">
    <source>
        <dbReference type="SAM" id="MobiDB-lite"/>
    </source>
</evidence>